<dbReference type="Pfam" id="PF13487">
    <property type="entry name" value="HD_5"/>
    <property type="match status" value="1"/>
</dbReference>
<proteinExistence type="predicted"/>
<dbReference type="Pfam" id="PF01590">
    <property type="entry name" value="GAF"/>
    <property type="match status" value="2"/>
</dbReference>
<dbReference type="InterPro" id="IPR037522">
    <property type="entry name" value="HD_GYP_dom"/>
</dbReference>
<gene>
    <name evidence="2" type="ORF">VLY81_03230</name>
</gene>
<protein>
    <submittedName>
        <fullName evidence="2">HD domain-containing phosphohydrolase</fullName>
    </submittedName>
</protein>
<dbReference type="PANTHER" id="PTHR43155:SF2">
    <property type="entry name" value="CYCLIC DI-GMP PHOSPHODIESTERASE PA4108"/>
    <property type="match status" value="1"/>
</dbReference>
<feature type="domain" description="HD-GYP" evidence="1">
    <location>
        <begin position="356"/>
        <end position="551"/>
    </location>
</feature>
<dbReference type="PANTHER" id="PTHR43155">
    <property type="entry name" value="CYCLIC DI-GMP PHOSPHODIESTERASE PA4108-RELATED"/>
    <property type="match status" value="1"/>
</dbReference>
<dbReference type="CDD" id="cd00077">
    <property type="entry name" value="HDc"/>
    <property type="match status" value="1"/>
</dbReference>
<dbReference type="Gene3D" id="3.30.450.40">
    <property type="match status" value="2"/>
</dbReference>
<dbReference type="InterPro" id="IPR003018">
    <property type="entry name" value="GAF"/>
</dbReference>
<dbReference type="RefSeq" id="WP_324669589.1">
    <property type="nucleotide sequence ID" value="NZ_CP141614.1"/>
</dbReference>
<organism evidence="2 3">
    <name type="scientific">Geochorda subterranea</name>
    <dbReference type="NCBI Taxonomy" id="3109564"/>
    <lineage>
        <taxon>Bacteria</taxon>
        <taxon>Bacillati</taxon>
        <taxon>Bacillota</taxon>
        <taxon>Limnochordia</taxon>
        <taxon>Limnochordales</taxon>
        <taxon>Geochordaceae</taxon>
        <taxon>Geochorda</taxon>
    </lineage>
</organism>
<dbReference type="SMART" id="SM00065">
    <property type="entry name" value="GAF"/>
    <property type="match status" value="2"/>
</dbReference>
<dbReference type="SMART" id="SM00471">
    <property type="entry name" value="HDc"/>
    <property type="match status" value="1"/>
</dbReference>
<evidence type="ECO:0000313" key="2">
    <source>
        <dbReference type="EMBL" id="WRP15197.1"/>
    </source>
</evidence>
<evidence type="ECO:0000259" key="1">
    <source>
        <dbReference type="PROSITE" id="PS51832"/>
    </source>
</evidence>
<dbReference type="SUPFAM" id="SSF109604">
    <property type="entry name" value="HD-domain/PDEase-like"/>
    <property type="match status" value="1"/>
</dbReference>
<dbReference type="InterPro" id="IPR003607">
    <property type="entry name" value="HD/PDEase_dom"/>
</dbReference>
<dbReference type="NCBIfam" id="TIGR00277">
    <property type="entry name" value="HDIG"/>
    <property type="match status" value="1"/>
</dbReference>
<reference evidence="3" key="1">
    <citation type="submission" date="2023-12" db="EMBL/GenBank/DDBJ databases">
        <title>Novel isolates from deep terrestrial aquifers shed light on the physiology and ecology of the class Limnochordia.</title>
        <authorList>
            <person name="Karnachuk O.V."/>
            <person name="Lukina A.P."/>
            <person name="Avakyan M.R."/>
            <person name="Kadnikov V."/>
            <person name="Begmatov S."/>
            <person name="Beletsky A.V."/>
            <person name="Mardanov A.V."/>
            <person name="Ravin N.V."/>
        </authorList>
    </citation>
    <scope>NUCLEOTIDE SEQUENCE [LARGE SCALE GENOMIC DNA]</scope>
    <source>
        <strain evidence="3">LN</strain>
    </source>
</reference>
<accession>A0ABZ1BQV1</accession>
<keyword evidence="3" id="KW-1185">Reference proteome</keyword>
<dbReference type="SUPFAM" id="SSF55781">
    <property type="entry name" value="GAF domain-like"/>
    <property type="match status" value="2"/>
</dbReference>
<dbReference type="EMBL" id="CP141614">
    <property type="protein sequence ID" value="WRP15197.1"/>
    <property type="molecule type" value="Genomic_DNA"/>
</dbReference>
<dbReference type="InterPro" id="IPR006675">
    <property type="entry name" value="HDIG_dom"/>
</dbReference>
<name>A0ABZ1BQV1_9FIRM</name>
<dbReference type="InterPro" id="IPR029016">
    <property type="entry name" value="GAF-like_dom_sf"/>
</dbReference>
<evidence type="ECO:0000313" key="3">
    <source>
        <dbReference type="Proteomes" id="UP001333102"/>
    </source>
</evidence>
<dbReference type="Gene3D" id="1.10.3210.10">
    <property type="entry name" value="Hypothetical protein af1432"/>
    <property type="match status" value="1"/>
</dbReference>
<dbReference type="PROSITE" id="PS51832">
    <property type="entry name" value="HD_GYP"/>
    <property type="match status" value="1"/>
</dbReference>
<sequence>MTTRRTGTPLHRLLHALWRVGAARDVGATCRQLARESSALTGADGVAVYLWSGDRGPVCAHTRGVSASSDRAMRHSMRKLVAGVRGRLPRPRIIADATAQHRWPDLAEAARREGWRTVALFPLVFERRVAGVLALFHRAARSYRPAERQALEAIAHHAALSLSSAQLVQQSRQRADELQQMYDRLHEAYRHLQAFHDVGVELVASLDVHRVLQTVARYAAELTGSDAGGVFEFDPAAGTLRVSAGYRASPAFEEGILQARVTLGQGAIGQAALDGRPVQIPDVEAEPDYPFHPLVRAEGFRAILAVPMLARGELLGGVVVWRRTPGPFPPEQVQLLEALAQQSAAAIRNARLYAALEKAYDDTLEALTAALDVRDRDTEGHSRRVAALALAIGRELGLPHEQLQALYRGGLLHDIGKIGIPDRILHKPGPLDEEEWAVMRRHPRLGFKVLDGVEFLLAGSEVVLYHHERYDGKGYPMGLRGDAIPLVARVFAVADAYDAMTSPRPYRAPMDSRSAIEEIVRNAGSQFDPQVVRAFLRVVGAPGSGSNGAHPLSTPAP</sequence>
<dbReference type="Proteomes" id="UP001333102">
    <property type="component" value="Chromosome"/>
</dbReference>